<keyword evidence="3" id="KW-1185">Reference proteome</keyword>
<dbReference type="Proteomes" id="UP001612928">
    <property type="component" value="Unassembled WGS sequence"/>
</dbReference>
<accession>A0ABW8A227</accession>
<name>A0ABW8A227_9ACTN</name>
<protein>
    <recommendedName>
        <fullName evidence="4">DUF2867 domain-containing protein</fullName>
    </recommendedName>
</protein>
<organism evidence="2 3">
    <name type="scientific">Nonomuraea indica</name>
    <dbReference type="NCBI Taxonomy" id="1581193"/>
    <lineage>
        <taxon>Bacteria</taxon>
        <taxon>Bacillati</taxon>
        <taxon>Actinomycetota</taxon>
        <taxon>Actinomycetes</taxon>
        <taxon>Streptosporangiales</taxon>
        <taxon>Streptosporangiaceae</taxon>
        <taxon>Nonomuraea</taxon>
    </lineage>
</organism>
<evidence type="ECO:0000313" key="2">
    <source>
        <dbReference type="EMBL" id="MFI7440834.1"/>
    </source>
</evidence>
<dbReference type="RefSeq" id="WP_397020637.1">
    <property type="nucleotide sequence ID" value="NZ_JBITMB010000003.1"/>
</dbReference>
<evidence type="ECO:0000256" key="1">
    <source>
        <dbReference type="SAM" id="MobiDB-lite"/>
    </source>
</evidence>
<dbReference type="EMBL" id="JBITMB010000003">
    <property type="protein sequence ID" value="MFI7440834.1"/>
    <property type="molecule type" value="Genomic_DNA"/>
</dbReference>
<gene>
    <name evidence="2" type="ORF">ACIBP5_12850</name>
</gene>
<evidence type="ECO:0008006" key="4">
    <source>
        <dbReference type="Google" id="ProtNLM"/>
    </source>
</evidence>
<proteinExistence type="predicted"/>
<feature type="region of interest" description="Disordered" evidence="1">
    <location>
        <begin position="1"/>
        <end position="23"/>
    </location>
</feature>
<reference evidence="2 3" key="1">
    <citation type="submission" date="2024-10" db="EMBL/GenBank/DDBJ databases">
        <title>The Natural Products Discovery Center: Release of the First 8490 Sequenced Strains for Exploring Actinobacteria Biosynthetic Diversity.</title>
        <authorList>
            <person name="Kalkreuter E."/>
            <person name="Kautsar S.A."/>
            <person name="Yang D."/>
            <person name="Bader C.D."/>
            <person name="Teijaro C.N."/>
            <person name="Fluegel L."/>
            <person name="Davis C.M."/>
            <person name="Simpson J.R."/>
            <person name="Lauterbach L."/>
            <person name="Steele A.D."/>
            <person name="Gui C."/>
            <person name="Meng S."/>
            <person name="Li G."/>
            <person name="Viehrig K."/>
            <person name="Ye F."/>
            <person name="Su P."/>
            <person name="Kiefer A.F."/>
            <person name="Nichols A."/>
            <person name="Cepeda A.J."/>
            <person name="Yan W."/>
            <person name="Fan B."/>
            <person name="Jiang Y."/>
            <person name="Adhikari A."/>
            <person name="Zheng C.-J."/>
            <person name="Schuster L."/>
            <person name="Cowan T.M."/>
            <person name="Smanski M.J."/>
            <person name="Chevrette M.G."/>
            <person name="De Carvalho L.P.S."/>
            <person name="Shen B."/>
        </authorList>
    </citation>
    <scope>NUCLEOTIDE SEQUENCE [LARGE SCALE GENOMIC DNA]</scope>
    <source>
        <strain evidence="2 3">NPDC049503</strain>
    </source>
</reference>
<evidence type="ECO:0000313" key="3">
    <source>
        <dbReference type="Proteomes" id="UP001612928"/>
    </source>
</evidence>
<comment type="caution">
    <text evidence="2">The sequence shown here is derived from an EMBL/GenBank/DDBJ whole genome shotgun (WGS) entry which is preliminary data.</text>
</comment>
<sequence length="172" mass="18633">MPSSAGTDPRRAGSAPAPGDIPESVRALSSLPVIDYADRFTRVTDAEATPEQWARAMFGDTPDAAERLIWRGLLGLRLAPGRSPDTVAGWRIAARGGDWIRLEAASSFVTGNLVVQAAEGRVSLSTLLRYDRRLGYGVWTPLSAIHRRLAPGLLRDAETRLTRDASGQRANR</sequence>